<reference evidence="1" key="1">
    <citation type="submission" date="2019-05" db="EMBL/GenBank/DDBJ databases">
        <title>Annotation for the trematode Fasciolopsis buski.</title>
        <authorList>
            <person name="Choi Y.-J."/>
        </authorList>
    </citation>
    <scope>NUCLEOTIDE SEQUENCE</scope>
    <source>
        <strain evidence="1">HT</strain>
        <tissue evidence="1">Whole worm</tissue>
    </source>
</reference>
<dbReference type="EMBL" id="LUCM01007561">
    <property type="protein sequence ID" value="KAA0189734.1"/>
    <property type="molecule type" value="Genomic_DNA"/>
</dbReference>
<accession>A0A8E0RW55</accession>
<dbReference type="Proteomes" id="UP000728185">
    <property type="component" value="Unassembled WGS sequence"/>
</dbReference>
<keyword evidence="2" id="KW-1185">Reference proteome</keyword>
<dbReference type="OrthoDB" id="6229456at2759"/>
<evidence type="ECO:0000313" key="2">
    <source>
        <dbReference type="Proteomes" id="UP000728185"/>
    </source>
</evidence>
<comment type="caution">
    <text evidence="1">The sequence shown here is derived from an EMBL/GenBank/DDBJ whole genome shotgun (WGS) entry which is preliminary data.</text>
</comment>
<dbReference type="InterPro" id="IPR011989">
    <property type="entry name" value="ARM-like"/>
</dbReference>
<name>A0A8E0RW55_9TREM</name>
<evidence type="ECO:0000313" key="1">
    <source>
        <dbReference type="EMBL" id="KAA0189734.1"/>
    </source>
</evidence>
<dbReference type="Gene3D" id="1.25.10.10">
    <property type="entry name" value="Leucine-rich Repeat Variant"/>
    <property type="match status" value="1"/>
</dbReference>
<gene>
    <name evidence="1" type="ORF">FBUS_06483</name>
</gene>
<dbReference type="AlphaFoldDB" id="A0A8E0RW55"/>
<evidence type="ECO:0008006" key="3">
    <source>
        <dbReference type="Google" id="ProtNLM"/>
    </source>
</evidence>
<proteinExistence type="predicted"/>
<sequence length="276" mass="31637">MQIISQSPKLSNRNFISRLPDLKGDVRSVDDLLNRLISGIEVGDWDEQLKGLKTFKCLIEANNHEIMNKLLTNDYLLQRLIRGVVRAVTNLRSQLSRCAVSSINLFGAYLRSTRQGHLLDVQADRILSALLRRVGADRSIKFLYNESFDALCSITRALSPTVVVNLLCLQVSEQKAKSAKTRIVVGNILRQRMEIITHSVEDMEEFSRQFSAEGMERLIKVAAILTEDRLSETRAHGREIFRLVSRIKDIREFCRQKLPDRVWRVIQPIFQESSKS</sequence>
<organism evidence="1 2">
    <name type="scientific">Fasciolopsis buskii</name>
    <dbReference type="NCBI Taxonomy" id="27845"/>
    <lineage>
        <taxon>Eukaryota</taxon>
        <taxon>Metazoa</taxon>
        <taxon>Spiralia</taxon>
        <taxon>Lophotrochozoa</taxon>
        <taxon>Platyhelminthes</taxon>
        <taxon>Trematoda</taxon>
        <taxon>Digenea</taxon>
        <taxon>Plagiorchiida</taxon>
        <taxon>Echinostomata</taxon>
        <taxon>Echinostomatoidea</taxon>
        <taxon>Fasciolidae</taxon>
        <taxon>Fasciolopsis</taxon>
    </lineage>
</organism>
<protein>
    <recommendedName>
        <fullName evidence="3">CLASP N-terminal domain-containing protein</fullName>
    </recommendedName>
</protein>